<keyword evidence="1" id="KW-1133">Transmembrane helix</keyword>
<feature type="transmembrane region" description="Helical" evidence="1">
    <location>
        <begin position="6"/>
        <end position="27"/>
    </location>
</feature>
<evidence type="ECO:0000313" key="2">
    <source>
        <dbReference type="EMBL" id="GLZ75589.1"/>
    </source>
</evidence>
<evidence type="ECO:0008006" key="4">
    <source>
        <dbReference type="Google" id="ProtNLM"/>
    </source>
</evidence>
<comment type="caution">
    <text evidence="2">The sequence shown here is derived from an EMBL/GenBank/DDBJ whole genome shotgun (WGS) entry which is preliminary data.</text>
</comment>
<name>A0A9W6W6I2_9ACTN</name>
<gene>
    <name evidence="2" type="ORF">Afil01_03960</name>
</gene>
<accession>A0A9W6W6I2</accession>
<dbReference type="RefSeq" id="WP_285660832.1">
    <property type="nucleotide sequence ID" value="NZ_BSTX01000001.1"/>
</dbReference>
<evidence type="ECO:0000313" key="3">
    <source>
        <dbReference type="Proteomes" id="UP001165079"/>
    </source>
</evidence>
<organism evidence="2 3">
    <name type="scientific">Actinorhabdospora filicis</name>
    <dbReference type="NCBI Taxonomy" id="1785913"/>
    <lineage>
        <taxon>Bacteria</taxon>
        <taxon>Bacillati</taxon>
        <taxon>Actinomycetota</taxon>
        <taxon>Actinomycetes</taxon>
        <taxon>Micromonosporales</taxon>
        <taxon>Micromonosporaceae</taxon>
        <taxon>Actinorhabdospora</taxon>
    </lineage>
</organism>
<keyword evidence="3" id="KW-1185">Reference proteome</keyword>
<dbReference type="EMBL" id="BSTX01000001">
    <property type="protein sequence ID" value="GLZ75589.1"/>
    <property type="molecule type" value="Genomic_DNA"/>
</dbReference>
<evidence type="ECO:0000256" key="1">
    <source>
        <dbReference type="SAM" id="Phobius"/>
    </source>
</evidence>
<proteinExistence type="predicted"/>
<dbReference type="Proteomes" id="UP001165079">
    <property type="component" value="Unassembled WGS sequence"/>
</dbReference>
<reference evidence="2" key="1">
    <citation type="submission" date="2023-03" db="EMBL/GenBank/DDBJ databases">
        <title>Actinorhabdospora filicis NBRC 111898.</title>
        <authorList>
            <person name="Ichikawa N."/>
            <person name="Sato H."/>
            <person name="Tonouchi N."/>
        </authorList>
    </citation>
    <scope>NUCLEOTIDE SEQUENCE</scope>
    <source>
        <strain evidence="2">NBRC 111898</strain>
    </source>
</reference>
<sequence>MTEVPAWVLVTLGLAVAGVEIAALLTRKPGDTISERLRVLLGIKPPRWWRPIGVLALAGLCAWFLVHIVFE</sequence>
<keyword evidence="1" id="KW-0812">Transmembrane</keyword>
<feature type="transmembrane region" description="Helical" evidence="1">
    <location>
        <begin position="48"/>
        <end position="70"/>
    </location>
</feature>
<protein>
    <recommendedName>
        <fullName evidence="4">Transmembrane protein</fullName>
    </recommendedName>
</protein>
<keyword evidence="1" id="KW-0472">Membrane</keyword>
<dbReference type="AlphaFoldDB" id="A0A9W6W6I2"/>